<evidence type="ECO:0000313" key="4">
    <source>
        <dbReference type="Proteomes" id="UP000243797"/>
    </source>
</evidence>
<dbReference type="AlphaFoldDB" id="A0A2K1QWG0"/>
<name>A0A2K1QWG0_9PEZI</name>
<dbReference type="GO" id="GO:0030674">
    <property type="term" value="F:protein-macromolecule adaptor activity"/>
    <property type="evidence" value="ECO:0007669"/>
    <property type="project" value="TreeGrafter"/>
</dbReference>
<dbReference type="GO" id="GO:0005829">
    <property type="term" value="C:cytosol"/>
    <property type="evidence" value="ECO:0007669"/>
    <property type="project" value="TreeGrafter"/>
</dbReference>
<dbReference type="Pfam" id="PF02752">
    <property type="entry name" value="Arrestin_C"/>
    <property type="match status" value="1"/>
</dbReference>
<dbReference type="SUPFAM" id="SSF81296">
    <property type="entry name" value="E set domains"/>
    <property type="match status" value="1"/>
</dbReference>
<evidence type="ECO:0000313" key="3">
    <source>
        <dbReference type="EMBL" id="PNS19396.1"/>
    </source>
</evidence>
<dbReference type="EMBL" id="NKHZ01000032">
    <property type="protein sequence ID" value="PNS19396.1"/>
    <property type="molecule type" value="Genomic_DNA"/>
</dbReference>
<dbReference type="InterPro" id="IPR050357">
    <property type="entry name" value="Arrestin_domain-protein"/>
</dbReference>
<dbReference type="InterPro" id="IPR011022">
    <property type="entry name" value="Arrestin_C-like"/>
</dbReference>
<dbReference type="FunCoup" id="A0A2K1QWG0">
    <property type="interactions" value="62"/>
</dbReference>
<dbReference type="Gene3D" id="2.60.40.640">
    <property type="match status" value="1"/>
</dbReference>
<dbReference type="GO" id="GO:0031625">
    <property type="term" value="F:ubiquitin protein ligase binding"/>
    <property type="evidence" value="ECO:0007669"/>
    <property type="project" value="TreeGrafter"/>
</dbReference>
<dbReference type="GO" id="GO:0070086">
    <property type="term" value="P:ubiquitin-dependent endocytosis"/>
    <property type="evidence" value="ECO:0007669"/>
    <property type="project" value="TreeGrafter"/>
</dbReference>
<dbReference type="STRING" id="2082308.A0A2K1QWG0"/>
<dbReference type="OrthoDB" id="2238745at2759"/>
<feature type="compositionally biased region" description="Polar residues" evidence="1">
    <location>
        <begin position="135"/>
        <end position="154"/>
    </location>
</feature>
<feature type="region of interest" description="Disordered" evidence="1">
    <location>
        <begin position="1"/>
        <end position="161"/>
    </location>
</feature>
<feature type="compositionally biased region" description="Basic and acidic residues" evidence="1">
    <location>
        <begin position="98"/>
        <end position="113"/>
    </location>
</feature>
<protein>
    <recommendedName>
        <fullName evidence="2">Arrestin C-terminal-like domain-containing protein</fullName>
    </recommendedName>
</protein>
<feature type="domain" description="Arrestin C-terminal-like" evidence="2">
    <location>
        <begin position="409"/>
        <end position="610"/>
    </location>
</feature>
<organism evidence="3 4">
    <name type="scientific">Sphaceloma murrayae</name>
    <dbReference type="NCBI Taxonomy" id="2082308"/>
    <lineage>
        <taxon>Eukaryota</taxon>
        <taxon>Fungi</taxon>
        <taxon>Dikarya</taxon>
        <taxon>Ascomycota</taxon>
        <taxon>Pezizomycotina</taxon>
        <taxon>Dothideomycetes</taxon>
        <taxon>Dothideomycetidae</taxon>
        <taxon>Myriangiales</taxon>
        <taxon>Elsinoaceae</taxon>
        <taxon>Sphaceloma</taxon>
    </lineage>
</organism>
<sequence>MSQTFRSRLYARASADPQDKETLQGRRARKRRTASETRAPRSRTASPSAKLATSREQAKRLLRSVISNQAPKHSNEEPQEPKRRRSSVPDRTLQQRRGSRDVRESIDPREPEQVMRQGLRSSVNGPLPGFRPSLVDNTRSTSDVSRNGSISQPPASVPGIDLGQKPVATGTGVSVSINLAEPVLFLQGFDSHDMSLGNTAMLRGTLHLRVLKSAKIKAVTLKFKGRAVTRWPEGIPPRKLEFEEVDNIMNHTWPFFNAQFPTAEAGTCADHVELFQATQASPQIGGKSPNLSADGFLTTKDTKRLSLQVNQSRSFNKGEAANGPSVASKGYRTFHPGDYVYNFELPLDSRLPETIDVELGQVKYELEAVVERAGAFRTNLVGQKEVHLIRAPSEGSLEQVEPIAISRNWEDQLHYDIVISGKSFPLGAQVPIAFKLTPLAKVQCHRIKVLVTENIEYFCSGKRVHRMEPTRKLQLFEKRSDAAPTSTFPGSTMRVTSGGGIPYDQRMRAANGEAVPTADPSNLLGDLRDEANSIGPTEMEFNVQLPNCAAMREKERAQRLHFDTTYTNIQVHHWIKIVMRLSKPDANDPNKRRHFEISIDSPFHILSCRATQANTSLPAYGATNAQNGQSLAECGCPNAPRRRNSPSSFLPTLNALHTGEPQQTQPQAFSPDLARPQAAHVNSNSPQRPQPPQRPLHLIRTPSFNPPAFEDEEPPPPLITPPPQYDSIASPTSGLADYFARLSDAYDDDEEDDDERTGSRGRVEVPLTPGSSRVNRSMDVARTWAPIGSIGASVQTTIT</sequence>
<dbReference type="InParanoid" id="A0A2K1QWG0"/>
<proteinExistence type="predicted"/>
<dbReference type="PANTHER" id="PTHR11188:SF174">
    <property type="entry name" value="ARRESTIN-RELATED TRAFFICKING ADAPTER 10-RELATED"/>
    <property type="match status" value="1"/>
</dbReference>
<dbReference type="InterPro" id="IPR014752">
    <property type="entry name" value="Arrestin-like_C"/>
</dbReference>
<feature type="region of interest" description="Disordered" evidence="1">
    <location>
        <begin position="661"/>
        <end position="774"/>
    </location>
</feature>
<reference evidence="3 4" key="1">
    <citation type="submission" date="2017-06" db="EMBL/GenBank/DDBJ databases">
        <title>Draft genome sequence of a variant of Elsinoe murrayae.</title>
        <authorList>
            <person name="Cheng Q."/>
        </authorList>
    </citation>
    <scope>NUCLEOTIDE SEQUENCE [LARGE SCALE GENOMIC DNA]</scope>
    <source>
        <strain evidence="3 4">CQ-2017a</strain>
    </source>
</reference>
<dbReference type="InterPro" id="IPR014756">
    <property type="entry name" value="Ig_E-set"/>
</dbReference>
<dbReference type="PANTHER" id="PTHR11188">
    <property type="entry name" value="ARRESTIN DOMAIN CONTAINING PROTEIN"/>
    <property type="match status" value="1"/>
</dbReference>
<dbReference type="SMART" id="SM01017">
    <property type="entry name" value="Arrestin_C"/>
    <property type="match status" value="1"/>
</dbReference>
<dbReference type="Proteomes" id="UP000243797">
    <property type="component" value="Unassembled WGS sequence"/>
</dbReference>
<keyword evidence="4" id="KW-1185">Reference proteome</keyword>
<comment type="caution">
    <text evidence="3">The sequence shown here is derived from an EMBL/GenBank/DDBJ whole genome shotgun (WGS) entry which is preliminary data.</text>
</comment>
<accession>A0A2K1QWG0</accession>
<evidence type="ECO:0000256" key="1">
    <source>
        <dbReference type="SAM" id="MobiDB-lite"/>
    </source>
</evidence>
<evidence type="ECO:0000259" key="2">
    <source>
        <dbReference type="SMART" id="SM01017"/>
    </source>
</evidence>
<gene>
    <name evidence="3" type="ORF">CAC42_2573</name>
</gene>
<feature type="compositionally biased region" description="Pro residues" evidence="1">
    <location>
        <begin position="715"/>
        <end position="724"/>
    </location>
</feature>
<feature type="compositionally biased region" description="Acidic residues" evidence="1">
    <location>
        <begin position="745"/>
        <end position="755"/>
    </location>
</feature>